<reference evidence="1" key="1">
    <citation type="submission" date="2022-07" db="EMBL/GenBank/DDBJ databases">
        <title>Genome Sequence of Phlebia brevispora.</title>
        <authorList>
            <person name="Buettner E."/>
        </authorList>
    </citation>
    <scope>NUCLEOTIDE SEQUENCE</scope>
    <source>
        <strain evidence="1">MPL23</strain>
    </source>
</reference>
<keyword evidence="2" id="KW-1185">Reference proteome</keyword>
<name>A0ACC1T2M2_9APHY</name>
<dbReference type="EMBL" id="JANHOG010000735">
    <property type="protein sequence ID" value="KAJ3551900.1"/>
    <property type="molecule type" value="Genomic_DNA"/>
</dbReference>
<sequence length="174" mass="18929">MRFFALSLALALASLVSSTAIPEGCDGTTVLDTYIGEDRNVHTEVIQCQNIPVLASQVGKRDDVCGANCTTDCFTPSGGGPDPNDCQVIADALLYDSQNVGALFTLDPTNGTQRITMQYRSCLTYMLNQDVVPITYCRTDWSQLVEYIAFNCQAEQNAHGGLCVADDQRWVQST</sequence>
<accession>A0ACC1T2M2</accession>
<comment type="caution">
    <text evidence="1">The sequence shown here is derived from an EMBL/GenBank/DDBJ whole genome shotgun (WGS) entry which is preliminary data.</text>
</comment>
<protein>
    <submittedName>
        <fullName evidence="1">Uncharacterized protein</fullName>
    </submittedName>
</protein>
<evidence type="ECO:0000313" key="1">
    <source>
        <dbReference type="EMBL" id="KAJ3551900.1"/>
    </source>
</evidence>
<dbReference type="Proteomes" id="UP001148662">
    <property type="component" value="Unassembled WGS sequence"/>
</dbReference>
<gene>
    <name evidence="1" type="ORF">NM688_g4442</name>
</gene>
<evidence type="ECO:0000313" key="2">
    <source>
        <dbReference type="Proteomes" id="UP001148662"/>
    </source>
</evidence>
<proteinExistence type="predicted"/>
<organism evidence="1 2">
    <name type="scientific">Phlebia brevispora</name>
    <dbReference type="NCBI Taxonomy" id="194682"/>
    <lineage>
        <taxon>Eukaryota</taxon>
        <taxon>Fungi</taxon>
        <taxon>Dikarya</taxon>
        <taxon>Basidiomycota</taxon>
        <taxon>Agaricomycotina</taxon>
        <taxon>Agaricomycetes</taxon>
        <taxon>Polyporales</taxon>
        <taxon>Meruliaceae</taxon>
        <taxon>Phlebia</taxon>
    </lineage>
</organism>